<proteinExistence type="predicted"/>
<dbReference type="InterPro" id="IPR016461">
    <property type="entry name" value="COMT-like"/>
</dbReference>
<dbReference type="EMBL" id="CTRP01000003">
    <property type="protein sequence ID" value="CQR70830.1"/>
    <property type="molecule type" value="Genomic_DNA"/>
</dbReference>
<dbReference type="RefSeq" id="WP_021169550.1">
    <property type="nucleotide sequence ID" value="NZ_CTRP01000003.1"/>
</dbReference>
<dbReference type="AlphaFoldDB" id="A0A0U1KTR2"/>
<dbReference type="GO" id="GO:0008171">
    <property type="term" value="F:O-methyltransferase activity"/>
    <property type="evidence" value="ECO:0007669"/>
    <property type="project" value="InterPro"/>
</dbReference>
<reference evidence="7" key="1">
    <citation type="submission" date="2015-03" db="EMBL/GenBank/DDBJ databases">
        <authorList>
            <person name="Nijsse Bart"/>
        </authorList>
    </citation>
    <scope>NUCLEOTIDE SEQUENCE [LARGE SCALE GENOMIC DNA]</scope>
</reference>
<dbReference type="Pfam" id="PF08100">
    <property type="entry name" value="Dimerisation"/>
    <property type="match status" value="1"/>
</dbReference>
<dbReference type="InterPro" id="IPR036390">
    <property type="entry name" value="WH_DNA-bd_sf"/>
</dbReference>
<evidence type="ECO:0000313" key="7">
    <source>
        <dbReference type="Proteomes" id="UP000049855"/>
    </source>
</evidence>
<sequence length="359" mass="40580">MDQSVKAMLLEQPAVSVNPLYHILCNCSSGYKTFCILNAAIELKIFDYLDTPQTSESLAETLNLNPDFCYRILAYLKELNLVEENNRAYQNSELSRCYLHSKAAFSQHNVVKNIHNGFKVWEQLREIVKNGPISANESTFFADNLIHSLAEEALCGELQKVVGIIKKLPQFAKARSLLDLGGGHGLYSIALTAANSALRADVYDFPNVIEDTKKYIDRFCADRVDTLAGNYFKDTLHKTYDIILFSYSPGGKNPEMVPKICDWLNPAGILISKHCFYRRDEVSKSRLLDIEWNLLSFEGVSKDNNIYSFCGDYSLESYLELLKKMFVIQDIVHAPDFSGQQLDKIGDALDSILIIAKKK</sequence>
<gene>
    <name evidence="6" type="ORF">SpAn4DRAFT_1808</name>
</gene>
<evidence type="ECO:0000256" key="1">
    <source>
        <dbReference type="ARBA" id="ARBA00022603"/>
    </source>
</evidence>
<name>A0A0U1KTR2_9FIRM</name>
<evidence type="ECO:0000256" key="3">
    <source>
        <dbReference type="ARBA" id="ARBA00022691"/>
    </source>
</evidence>
<dbReference type="Gene3D" id="3.40.50.150">
    <property type="entry name" value="Vaccinia Virus protein VP39"/>
    <property type="match status" value="1"/>
</dbReference>
<evidence type="ECO:0000259" key="4">
    <source>
        <dbReference type="Pfam" id="PF00891"/>
    </source>
</evidence>
<dbReference type="PROSITE" id="PS51683">
    <property type="entry name" value="SAM_OMT_II"/>
    <property type="match status" value="1"/>
</dbReference>
<dbReference type="Proteomes" id="UP000049855">
    <property type="component" value="Unassembled WGS sequence"/>
</dbReference>
<feature type="domain" description="O-methyltransferase dimerisation" evidence="5">
    <location>
        <begin position="28"/>
        <end position="100"/>
    </location>
</feature>
<keyword evidence="2 6" id="KW-0808">Transferase</keyword>
<feature type="domain" description="O-methyltransferase C-terminal" evidence="4">
    <location>
        <begin position="169"/>
        <end position="243"/>
    </location>
</feature>
<dbReference type="PANTHER" id="PTHR11746">
    <property type="entry name" value="O-METHYLTRANSFERASE"/>
    <property type="match status" value="1"/>
</dbReference>
<evidence type="ECO:0000259" key="5">
    <source>
        <dbReference type="Pfam" id="PF08100"/>
    </source>
</evidence>
<dbReference type="SUPFAM" id="SSF53335">
    <property type="entry name" value="S-adenosyl-L-methionine-dependent methyltransferases"/>
    <property type="match status" value="1"/>
</dbReference>
<dbReference type="Pfam" id="PF00891">
    <property type="entry name" value="Methyltransf_2"/>
    <property type="match status" value="1"/>
</dbReference>
<evidence type="ECO:0000256" key="2">
    <source>
        <dbReference type="ARBA" id="ARBA00022679"/>
    </source>
</evidence>
<keyword evidence="3" id="KW-0949">S-adenosyl-L-methionine</keyword>
<dbReference type="InterPro" id="IPR029063">
    <property type="entry name" value="SAM-dependent_MTases_sf"/>
</dbReference>
<accession>A0A0U1KTR2</accession>
<dbReference type="InterPro" id="IPR001077">
    <property type="entry name" value="COMT_C"/>
</dbReference>
<organism evidence="6 7">
    <name type="scientific">Sporomusa ovata</name>
    <dbReference type="NCBI Taxonomy" id="2378"/>
    <lineage>
        <taxon>Bacteria</taxon>
        <taxon>Bacillati</taxon>
        <taxon>Bacillota</taxon>
        <taxon>Negativicutes</taxon>
        <taxon>Selenomonadales</taxon>
        <taxon>Sporomusaceae</taxon>
        <taxon>Sporomusa</taxon>
    </lineage>
</organism>
<evidence type="ECO:0000313" key="6">
    <source>
        <dbReference type="EMBL" id="CQR70830.1"/>
    </source>
</evidence>
<dbReference type="InterPro" id="IPR036388">
    <property type="entry name" value="WH-like_DNA-bd_sf"/>
</dbReference>
<dbReference type="GO" id="GO:0046983">
    <property type="term" value="F:protein dimerization activity"/>
    <property type="evidence" value="ECO:0007669"/>
    <property type="project" value="InterPro"/>
</dbReference>
<protein>
    <submittedName>
        <fullName evidence="6">SAM-dependent methyltransferase MJ0086</fullName>
    </submittedName>
</protein>
<dbReference type="Gene3D" id="1.10.10.10">
    <property type="entry name" value="Winged helix-like DNA-binding domain superfamily/Winged helix DNA-binding domain"/>
    <property type="match status" value="1"/>
</dbReference>
<dbReference type="InterPro" id="IPR012967">
    <property type="entry name" value="COMT_dimerisation"/>
</dbReference>
<dbReference type="SUPFAM" id="SSF46785">
    <property type="entry name" value="Winged helix' DNA-binding domain"/>
    <property type="match status" value="1"/>
</dbReference>
<dbReference type="GO" id="GO:0032259">
    <property type="term" value="P:methylation"/>
    <property type="evidence" value="ECO:0007669"/>
    <property type="project" value="UniProtKB-KW"/>
</dbReference>
<keyword evidence="7" id="KW-1185">Reference proteome</keyword>
<keyword evidence="1 6" id="KW-0489">Methyltransferase</keyword>